<protein>
    <submittedName>
        <fullName evidence="2">Sulfurtransferase complex subunit TusC</fullName>
    </submittedName>
</protein>
<dbReference type="InterPro" id="IPR027396">
    <property type="entry name" value="DsrEFH-like"/>
</dbReference>
<organism evidence="2 3">
    <name type="scientific">Bowmanella yangjiangensis</name>
    <dbReference type="NCBI Taxonomy" id="2811230"/>
    <lineage>
        <taxon>Bacteria</taxon>
        <taxon>Pseudomonadati</taxon>
        <taxon>Pseudomonadota</taxon>
        <taxon>Gammaproteobacteria</taxon>
        <taxon>Alteromonadales</taxon>
        <taxon>Alteromonadaceae</taxon>
        <taxon>Bowmanella</taxon>
    </lineage>
</organism>
<dbReference type="NCBIfam" id="NF001238">
    <property type="entry name" value="PRK00211.1"/>
    <property type="match status" value="1"/>
</dbReference>
<dbReference type="InterPro" id="IPR017462">
    <property type="entry name" value="Sulphur_relay_TusC/DsrF"/>
</dbReference>
<gene>
    <name evidence="2" type="primary">tusC</name>
    <name evidence="2" type="ORF">J0A65_12035</name>
</gene>
<dbReference type="RefSeq" id="WP_206594431.1">
    <property type="nucleotide sequence ID" value="NZ_JAFKCS010000010.1"/>
</dbReference>
<dbReference type="EMBL" id="JAFKCS010000010">
    <property type="protein sequence ID" value="MBN7820600.1"/>
    <property type="molecule type" value="Genomic_DNA"/>
</dbReference>
<dbReference type="Pfam" id="PF02635">
    <property type="entry name" value="DsrE"/>
    <property type="match status" value="1"/>
</dbReference>
<proteinExistence type="inferred from homology"/>
<dbReference type="InterPro" id="IPR003787">
    <property type="entry name" value="Sulphur_relay_DsrE/F-like"/>
</dbReference>
<dbReference type="Proteomes" id="UP000663992">
    <property type="component" value="Unassembled WGS sequence"/>
</dbReference>
<comment type="caution">
    <text evidence="2">The sequence shown here is derived from an EMBL/GenBank/DDBJ whole genome shotgun (WGS) entry which is preliminary data.</text>
</comment>
<evidence type="ECO:0000313" key="3">
    <source>
        <dbReference type="Proteomes" id="UP000663992"/>
    </source>
</evidence>
<dbReference type="NCBIfam" id="TIGR03010">
    <property type="entry name" value="sulf_tusC_dsrF"/>
    <property type="match status" value="1"/>
</dbReference>
<sequence>MQSKRIAIVNRTAPHGTSHGQEALDMAMVAGTFGQEVGLFFIDDGVFQLVKDQHPEAALRKNYSKTFAALEFYDIDTLLVCQQSLLSRGLTEADLCVPVEVLSSESLRSALAQFDHIVSF</sequence>
<reference evidence="2 3" key="1">
    <citation type="submission" date="2021-03" db="EMBL/GenBank/DDBJ databases">
        <title>novel species isolated from a fishpond in China.</title>
        <authorList>
            <person name="Lu H."/>
            <person name="Cai Z."/>
        </authorList>
    </citation>
    <scope>NUCLEOTIDE SEQUENCE [LARGE SCALE GENOMIC DNA]</scope>
    <source>
        <strain evidence="2 3">Y57</strain>
    </source>
</reference>
<name>A0ABS3CW98_9ALTE</name>
<evidence type="ECO:0000313" key="2">
    <source>
        <dbReference type="EMBL" id="MBN7820600.1"/>
    </source>
</evidence>
<evidence type="ECO:0000256" key="1">
    <source>
        <dbReference type="ARBA" id="ARBA00005996"/>
    </source>
</evidence>
<dbReference type="SUPFAM" id="SSF75169">
    <property type="entry name" value="DsrEFH-like"/>
    <property type="match status" value="1"/>
</dbReference>
<accession>A0ABS3CW98</accession>
<dbReference type="Gene3D" id="3.40.1260.10">
    <property type="entry name" value="DsrEFH-like"/>
    <property type="match status" value="1"/>
</dbReference>
<dbReference type="PANTHER" id="PTHR38780">
    <property type="entry name" value="PROTEIN TUSC"/>
    <property type="match status" value="1"/>
</dbReference>
<comment type="similarity">
    <text evidence="1">Belongs to the DsrF/TusC family.</text>
</comment>
<dbReference type="PANTHER" id="PTHR38780:SF1">
    <property type="entry name" value="PROTEIN TUSC"/>
    <property type="match status" value="1"/>
</dbReference>
<keyword evidence="3" id="KW-1185">Reference proteome</keyword>